<evidence type="ECO:0008006" key="4">
    <source>
        <dbReference type="Google" id="ProtNLM"/>
    </source>
</evidence>
<evidence type="ECO:0000256" key="1">
    <source>
        <dbReference type="SAM" id="SignalP"/>
    </source>
</evidence>
<dbReference type="RefSeq" id="WP_275111023.1">
    <property type="nucleotide sequence ID" value="NZ_JAKJSC010000005.1"/>
</dbReference>
<dbReference type="EMBL" id="JAKJSC010000005">
    <property type="protein sequence ID" value="MDE5419694.1"/>
    <property type="molecule type" value="Genomic_DNA"/>
</dbReference>
<proteinExistence type="predicted"/>
<feature type="chain" id="PRO_5045289236" description="TonB C-terminal domain-containing protein" evidence="1">
    <location>
        <begin position="24"/>
        <end position="120"/>
    </location>
</feature>
<keyword evidence="3" id="KW-1185">Reference proteome</keyword>
<reference evidence="2 3" key="1">
    <citation type="submission" date="2022-01" db="EMBL/GenBank/DDBJ databases">
        <title>Labilibaculum sp. nov, a marine bacterium isolated from Antarctica.</title>
        <authorList>
            <person name="Dai W."/>
        </authorList>
    </citation>
    <scope>NUCLEOTIDE SEQUENCE [LARGE SCALE GENOMIC DNA]</scope>
    <source>
        <strain evidence="2 3">DW002</strain>
    </source>
</reference>
<gene>
    <name evidence="2" type="ORF">L3049_17005</name>
</gene>
<comment type="caution">
    <text evidence="2">The sequence shown here is derived from an EMBL/GenBank/DDBJ whole genome shotgun (WGS) entry which is preliminary data.</text>
</comment>
<protein>
    <recommendedName>
        <fullName evidence="4">TonB C-terminal domain-containing protein</fullName>
    </recommendedName>
</protein>
<evidence type="ECO:0000313" key="3">
    <source>
        <dbReference type="Proteomes" id="UP001528920"/>
    </source>
</evidence>
<evidence type="ECO:0000313" key="2">
    <source>
        <dbReference type="EMBL" id="MDE5419694.1"/>
    </source>
</evidence>
<organism evidence="2 3">
    <name type="scientific">Paralabilibaculum antarcticum</name>
    <dbReference type="NCBI Taxonomy" id="2912572"/>
    <lineage>
        <taxon>Bacteria</taxon>
        <taxon>Pseudomonadati</taxon>
        <taxon>Bacteroidota</taxon>
        <taxon>Bacteroidia</taxon>
        <taxon>Marinilabiliales</taxon>
        <taxon>Marinifilaceae</taxon>
        <taxon>Paralabilibaculum</taxon>
    </lineage>
</organism>
<keyword evidence="1" id="KW-0732">Signal</keyword>
<sequence>MKTIKIVFFALVCLVLTTNFAMAVEPEKQKIEKEKIQLLKKIKRSVSSTSFADFMQEGKSEQVIVRCTVNENNRVVVSKVIGFDDELKKAIRKNMDDKLIKASSDLVGQELALHFTFKMK</sequence>
<name>A0ABT5VWA3_9BACT</name>
<accession>A0ABT5VWA3</accession>
<feature type="signal peptide" evidence="1">
    <location>
        <begin position="1"/>
        <end position="23"/>
    </location>
</feature>
<dbReference type="Proteomes" id="UP001528920">
    <property type="component" value="Unassembled WGS sequence"/>
</dbReference>